<evidence type="ECO:0000256" key="6">
    <source>
        <dbReference type="ARBA" id="ARBA00022691"/>
    </source>
</evidence>
<evidence type="ECO:0000313" key="12">
    <source>
        <dbReference type="Proteomes" id="UP000218231"/>
    </source>
</evidence>
<evidence type="ECO:0000256" key="2">
    <source>
        <dbReference type="ARBA" id="ARBA00007228"/>
    </source>
</evidence>
<dbReference type="SMART" id="SM00967">
    <property type="entry name" value="SpoU_sub_bind"/>
    <property type="match status" value="1"/>
</dbReference>
<keyword evidence="8" id="KW-0496">Mitochondrion</keyword>
<evidence type="ECO:0000256" key="4">
    <source>
        <dbReference type="ARBA" id="ARBA00022603"/>
    </source>
</evidence>
<dbReference type="OrthoDB" id="270651at2759"/>
<dbReference type="SUPFAM" id="SSF55315">
    <property type="entry name" value="L30e-like"/>
    <property type="match status" value="1"/>
</dbReference>
<dbReference type="InterPro" id="IPR047182">
    <property type="entry name" value="MRM1"/>
</dbReference>
<dbReference type="InterPro" id="IPR047261">
    <property type="entry name" value="MRM1_MeTrfase_dom"/>
</dbReference>
<comment type="subcellular location">
    <subcellularLocation>
        <location evidence="1">Mitochondrion</location>
    </subcellularLocation>
</comment>
<keyword evidence="6" id="KW-0949">S-adenosyl-L-methionine</keyword>
<dbReference type="InterPro" id="IPR029064">
    <property type="entry name" value="Ribosomal_eL30-like_sf"/>
</dbReference>
<dbReference type="PANTHER" id="PTHR46103">
    <property type="entry name" value="RRNA METHYLTRANSFERASE 1, MITOCHONDRIAL"/>
    <property type="match status" value="1"/>
</dbReference>
<dbReference type="InterPro" id="IPR001537">
    <property type="entry name" value="SpoU_MeTrfase"/>
</dbReference>
<dbReference type="STRING" id="2018661.A0A2A2JPD3"/>
<gene>
    <name evidence="11" type="ORF">WR25_07677</name>
</gene>
<reference evidence="11 12" key="1">
    <citation type="journal article" date="2017" name="Curr. Biol.">
        <title>Genome architecture and evolution of a unichromosomal asexual nematode.</title>
        <authorList>
            <person name="Fradin H."/>
            <person name="Zegar C."/>
            <person name="Gutwein M."/>
            <person name="Lucas J."/>
            <person name="Kovtun M."/>
            <person name="Corcoran D."/>
            <person name="Baugh L.R."/>
            <person name="Kiontke K."/>
            <person name="Gunsalus K."/>
            <person name="Fitch D.H."/>
            <person name="Piano F."/>
        </authorList>
    </citation>
    <scope>NUCLEOTIDE SEQUENCE [LARGE SCALE GENOMIC DNA]</scope>
    <source>
        <strain evidence="11">PF1309</strain>
    </source>
</reference>
<keyword evidence="12" id="KW-1185">Reference proteome</keyword>
<dbReference type="Gene3D" id="3.40.1280.10">
    <property type="match status" value="1"/>
</dbReference>
<evidence type="ECO:0000256" key="3">
    <source>
        <dbReference type="ARBA" id="ARBA00022552"/>
    </source>
</evidence>
<organism evidence="11 12">
    <name type="scientific">Diploscapter pachys</name>
    <dbReference type="NCBI Taxonomy" id="2018661"/>
    <lineage>
        <taxon>Eukaryota</taxon>
        <taxon>Metazoa</taxon>
        <taxon>Ecdysozoa</taxon>
        <taxon>Nematoda</taxon>
        <taxon>Chromadorea</taxon>
        <taxon>Rhabditida</taxon>
        <taxon>Rhabditina</taxon>
        <taxon>Rhabditomorpha</taxon>
        <taxon>Rhabditoidea</taxon>
        <taxon>Rhabditidae</taxon>
        <taxon>Diploscapter</taxon>
    </lineage>
</organism>
<accession>A0A2A2JPD3</accession>
<comment type="caution">
    <text evidence="11">The sequence shown here is derived from an EMBL/GenBank/DDBJ whole genome shotgun (WGS) entry which is preliminary data.</text>
</comment>
<dbReference type="Gene3D" id="3.30.1330.30">
    <property type="match status" value="1"/>
</dbReference>
<dbReference type="GO" id="GO:0005739">
    <property type="term" value="C:mitochondrion"/>
    <property type="evidence" value="ECO:0007669"/>
    <property type="project" value="UniProtKB-SubCell"/>
</dbReference>
<evidence type="ECO:0000256" key="8">
    <source>
        <dbReference type="ARBA" id="ARBA00023128"/>
    </source>
</evidence>
<evidence type="ECO:0000256" key="1">
    <source>
        <dbReference type="ARBA" id="ARBA00004173"/>
    </source>
</evidence>
<dbReference type="GO" id="GO:0016435">
    <property type="term" value="F:rRNA (guanine) methyltransferase activity"/>
    <property type="evidence" value="ECO:0007669"/>
    <property type="project" value="TreeGrafter"/>
</dbReference>
<dbReference type="PANTHER" id="PTHR46103:SF1">
    <property type="entry name" value="RRNA METHYLTRANSFERASE 1, MITOCHONDRIAL"/>
    <property type="match status" value="1"/>
</dbReference>
<dbReference type="EMBL" id="LIAE01010301">
    <property type="protein sequence ID" value="PAV63503.1"/>
    <property type="molecule type" value="Genomic_DNA"/>
</dbReference>
<dbReference type="Proteomes" id="UP000218231">
    <property type="component" value="Unassembled WGS sequence"/>
</dbReference>
<dbReference type="Pfam" id="PF00588">
    <property type="entry name" value="SpoU_methylase"/>
    <property type="match status" value="1"/>
</dbReference>
<sequence>MRFTRLLLCAVAAEPELSRAGGTTQLFNIAKKTKQPPEKVRHITNKVKVPKFKGEAIYGIYPVLEALRAGRRHFYSLHIKNSVKERKEENTAIKELLELAGQKHVHIYPAEAVQLDKLTQFQLHNGVCADVDPLKYAMLEDFASTSVFLDGVLDPGNIGAIARCAYFFGADQLVYCHDKGPERITPSMLRASAGAIEHLKIGRVKTIENYVKFVKYNNAQIVITCDSESAQRRPNKIDAIPLHEWKPTEKTALILGDEGRGVSEELVEQCDVAVSIPNLAHKKTSINSINVSVVAGIVLHHIYAQKALQKQNKSD</sequence>
<keyword evidence="7" id="KW-0809">Transit peptide</keyword>
<dbReference type="CDD" id="cd18105">
    <property type="entry name" value="SpoU-like_MRM1"/>
    <property type="match status" value="1"/>
</dbReference>
<evidence type="ECO:0000259" key="10">
    <source>
        <dbReference type="SMART" id="SM00967"/>
    </source>
</evidence>
<evidence type="ECO:0000256" key="7">
    <source>
        <dbReference type="ARBA" id="ARBA00022946"/>
    </source>
</evidence>
<dbReference type="AlphaFoldDB" id="A0A2A2JPD3"/>
<keyword evidence="4" id="KW-0489">Methyltransferase</keyword>
<dbReference type="InterPro" id="IPR029026">
    <property type="entry name" value="tRNA_m1G_MTases_N"/>
</dbReference>
<evidence type="ECO:0000256" key="5">
    <source>
        <dbReference type="ARBA" id="ARBA00022679"/>
    </source>
</evidence>
<evidence type="ECO:0000313" key="11">
    <source>
        <dbReference type="EMBL" id="PAV63503.1"/>
    </source>
</evidence>
<keyword evidence="3" id="KW-0698">rRNA processing</keyword>
<dbReference type="Pfam" id="PF08032">
    <property type="entry name" value="SpoU_sub_bind"/>
    <property type="match status" value="1"/>
</dbReference>
<dbReference type="InterPro" id="IPR013123">
    <property type="entry name" value="SpoU_subst-bd"/>
</dbReference>
<protein>
    <recommendedName>
        <fullName evidence="9">rRNA methyltransferase 1, mitochondrial</fullName>
    </recommendedName>
</protein>
<feature type="domain" description="RNA 2-O ribose methyltransferase substrate binding" evidence="10">
    <location>
        <begin position="56"/>
        <end position="137"/>
    </location>
</feature>
<name>A0A2A2JPD3_9BILA</name>
<dbReference type="GO" id="GO:0003723">
    <property type="term" value="F:RNA binding"/>
    <property type="evidence" value="ECO:0007669"/>
    <property type="project" value="InterPro"/>
</dbReference>
<evidence type="ECO:0000256" key="9">
    <source>
        <dbReference type="ARBA" id="ARBA00034881"/>
    </source>
</evidence>
<keyword evidence="5" id="KW-0808">Transferase</keyword>
<comment type="similarity">
    <text evidence="2">Belongs to the class IV-like SAM-binding methyltransferase superfamily. RNA methyltransferase TrmH family.</text>
</comment>
<proteinExistence type="inferred from homology"/>
<dbReference type="InterPro" id="IPR029028">
    <property type="entry name" value="Alpha/beta_knot_MTases"/>
</dbReference>
<dbReference type="SUPFAM" id="SSF75217">
    <property type="entry name" value="alpha/beta knot"/>
    <property type="match status" value="1"/>
</dbReference>